<accession>A0ABT3WAA7</accession>
<dbReference type="Pfam" id="PF22022">
    <property type="entry name" value="Phage_int_M"/>
    <property type="match status" value="1"/>
</dbReference>
<dbReference type="RefSeq" id="WP_266126987.1">
    <property type="nucleotide sequence ID" value="NZ_JANIDV010000001.1"/>
</dbReference>
<dbReference type="InterPro" id="IPR010998">
    <property type="entry name" value="Integrase_recombinase_N"/>
</dbReference>
<feature type="region of interest" description="Disordered" evidence="6">
    <location>
        <begin position="396"/>
        <end position="421"/>
    </location>
</feature>
<dbReference type="InterPro" id="IPR013762">
    <property type="entry name" value="Integrase-like_cat_sf"/>
</dbReference>
<dbReference type="SUPFAM" id="SSF56349">
    <property type="entry name" value="DNA breaking-rejoining enzymes"/>
    <property type="match status" value="1"/>
</dbReference>
<dbReference type="InterPro" id="IPR002104">
    <property type="entry name" value="Integrase_catalytic"/>
</dbReference>
<comment type="similarity">
    <text evidence="1">Belongs to the 'phage' integrase family.</text>
</comment>
<keyword evidence="10" id="KW-1185">Reference proteome</keyword>
<evidence type="ECO:0000256" key="3">
    <source>
        <dbReference type="ARBA" id="ARBA00023125"/>
    </source>
</evidence>
<evidence type="ECO:0000313" key="9">
    <source>
        <dbReference type="EMBL" id="MCX5616014.1"/>
    </source>
</evidence>
<dbReference type="InterPro" id="IPR025166">
    <property type="entry name" value="Integrase_DNA_bind_dom"/>
</dbReference>
<proteinExistence type="inferred from homology"/>
<dbReference type="InterPro" id="IPR053876">
    <property type="entry name" value="Phage_int_M"/>
</dbReference>
<dbReference type="Gene3D" id="3.30.160.390">
    <property type="entry name" value="Integrase, DNA-binding domain"/>
    <property type="match status" value="1"/>
</dbReference>
<dbReference type="InterPro" id="IPR050808">
    <property type="entry name" value="Phage_Integrase"/>
</dbReference>
<evidence type="ECO:0000256" key="4">
    <source>
        <dbReference type="ARBA" id="ARBA00023172"/>
    </source>
</evidence>
<feature type="domain" description="Tyr recombinase" evidence="7">
    <location>
        <begin position="202"/>
        <end position="379"/>
    </location>
</feature>
<dbReference type="Proteomes" id="UP001165633">
    <property type="component" value="Unassembled WGS sequence"/>
</dbReference>
<dbReference type="GO" id="GO:0003677">
    <property type="term" value="F:DNA binding"/>
    <property type="evidence" value="ECO:0007669"/>
    <property type="project" value="UniProtKB-KW"/>
</dbReference>
<dbReference type="Gene3D" id="1.10.443.10">
    <property type="entry name" value="Intergrase catalytic core"/>
    <property type="match status" value="1"/>
</dbReference>
<dbReference type="InterPro" id="IPR044068">
    <property type="entry name" value="CB"/>
</dbReference>
<dbReference type="Pfam" id="PF00589">
    <property type="entry name" value="Phage_integrase"/>
    <property type="match status" value="1"/>
</dbReference>
<dbReference type="InterPro" id="IPR011010">
    <property type="entry name" value="DNA_brk_join_enz"/>
</dbReference>
<dbReference type="PANTHER" id="PTHR30629:SF2">
    <property type="entry name" value="PROPHAGE INTEGRASE INTS-RELATED"/>
    <property type="match status" value="1"/>
</dbReference>
<dbReference type="PROSITE" id="PS51900">
    <property type="entry name" value="CB"/>
    <property type="match status" value="1"/>
</dbReference>
<comment type="caution">
    <text evidence="9">The sequence shown here is derived from an EMBL/GenBank/DDBJ whole genome shotgun (WGS) entry which is preliminary data.</text>
</comment>
<evidence type="ECO:0000256" key="2">
    <source>
        <dbReference type="ARBA" id="ARBA00022908"/>
    </source>
</evidence>
<reference evidence="9" key="1">
    <citation type="submission" date="2022-07" db="EMBL/GenBank/DDBJ databases">
        <title>Bombella genomes.</title>
        <authorList>
            <person name="Harer L."/>
            <person name="Styblova S."/>
            <person name="Ehrmann M."/>
        </authorList>
    </citation>
    <scope>NUCLEOTIDE SEQUENCE</scope>
    <source>
        <strain evidence="9">TMW 2.2559</strain>
    </source>
</reference>
<organism evidence="9 10">
    <name type="scientific">Bombella dulcis</name>
    <dbReference type="NCBI Taxonomy" id="2967339"/>
    <lineage>
        <taxon>Bacteria</taxon>
        <taxon>Pseudomonadati</taxon>
        <taxon>Pseudomonadota</taxon>
        <taxon>Alphaproteobacteria</taxon>
        <taxon>Acetobacterales</taxon>
        <taxon>Acetobacteraceae</taxon>
        <taxon>Bombella</taxon>
    </lineage>
</organism>
<name>A0ABT3WAA7_9PROT</name>
<evidence type="ECO:0000256" key="6">
    <source>
        <dbReference type="SAM" id="MobiDB-lite"/>
    </source>
</evidence>
<dbReference type="Gene3D" id="1.10.150.130">
    <property type="match status" value="1"/>
</dbReference>
<evidence type="ECO:0000313" key="10">
    <source>
        <dbReference type="Proteomes" id="UP001165633"/>
    </source>
</evidence>
<sequence length="421" mass="47249">MLTNTEIRNAKGKEKPYKMADSQGLYLLVRPNGSKHWHLKYRIGGKERKLSFGAYPEVSLSEARQAKEAARTELRAGIDPGLTQKQKKASAANDEGAFRRVAERWIEHTAPTWRSVKHHSDVVSSLERYVYPAIGNVPLNEITSPMVLALLKRVEAQRAIETAHRICQRISAVFLYGIACGLAQTDQAAPLKGILKKVPKGRQNAITNLPELQEMMHHLDGVAAYPVSLLALRFLALTAARSGEVRGMLWSEINGDVWEIPAERMKMKRPHIVPLSRQALEILEAVKPFTTHSPYIFAAIRSPEKPMSDMALSMILKRNGYAGRHVPHGFRSSFSSIMNERRPEDRYVIDLMLAHVSKDKVEAAYNRSLHLEKRKEIAQEWADLLLEKCVTASELTQIAPRSGPSRPQPEPLPASSEDDHS</sequence>
<evidence type="ECO:0000259" key="8">
    <source>
        <dbReference type="PROSITE" id="PS51900"/>
    </source>
</evidence>
<keyword evidence="2" id="KW-0229">DNA integration</keyword>
<gene>
    <name evidence="9" type="ORF">NQF87_03365</name>
</gene>
<feature type="domain" description="Core-binding (CB)" evidence="8">
    <location>
        <begin position="96"/>
        <end position="178"/>
    </location>
</feature>
<keyword evidence="3 5" id="KW-0238">DNA-binding</keyword>
<dbReference type="EMBL" id="JANIDV010000001">
    <property type="protein sequence ID" value="MCX5616014.1"/>
    <property type="molecule type" value="Genomic_DNA"/>
</dbReference>
<keyword evidence="4" id="KW-0233">DNA recombination</keyword>
<dbReference type="Pfam" id="PF13356">
    <property type="entry name" value="Arm-DNA-bind_3"/>
    <property type="match status" value="1"/>
</dbReference>
<protein>
    <submittedName>
        <fullName evidence="9">Integrase arm-type DNA-binding domain-containing protein</fullName>
    </submittedName>
</protein>
<evidence type="ECO:0000259" key="7">
    <source>
        <dbReference type="PROSITE" id="PS51898"/>
    </source>
</evidence>
<evidence type="ECO:0000256" key="5">
    <source>
        <dbReference type="PROSITE-ProRule" id="PRU01248"/>
    </source>
</evidence>
<dbReference type="CDD" id="cd00801">
    <property type="entry name" value="INT_P4_C"/>
    <property type="match status" value="1"/>
</dbReference>
<dbReference type="InterPro" id="IPR038488">
    <property type="entry name" value="Integrase_DNA-bd_sf"/>
</dbReference>
<dbReference type="PROSITE" id="PS51898">
    <property type="entry name" value="TYR_RECOMBINASE"/>
    <property type="match status" value="1"/>
</dbReference>
<dbReference type="PANTHER" id="PTHR30629">
    <property type="entry name" value="PROPHAGE INTEGRASE"/>
    <property type="match status" value="1"/>
</dbReference>
<evidence type="ECO:0000256" key="1">
    <source>
        <dbReference type="ARBA" id="ARBA00008857"/>
    </source>
</evidence>